<evidence type="ECO:0000313" key="2">
    <source>
        <dbReference type="Proteomes" id="UP000006073"/>
    </source>
</evidence>
<organism evidence="1 2">
    <name type="scientific">Indibacter alkaliphilus (strain CCUG 57479 / KCTC 22604 / LW1)</name>
    <dbReference type="NCBI Taxonomy" id="1189612"/>
    <lineage>
        <taxon>Bacteria</taxon>
        <taxon>Pseudomonadati</taxon>
        <taxon>Bacteroidota</taxon>
        <taxon>Cytophagia</taxon>
        <taxon>Cytophagales</taxon>
        <taxon>Cyclobacteriaceae</taxon>
    </lineage>
</organism>
<sequence>MGLASENLPCAQRLVAFVKPELSSLTWFLGNTISMEFFEILTLGESPSKE</sequence>
<dbReference type="Proteomes" id="UP000006073">
    <property type="component" value="Unassembled WGS sequence"/>
</dbReference>
<keyword evidence="2" id="KW-1185">Reference proteome</keyword>
<dbReference type="AlphaFoldDB" id="S2DKU0"/>
<dbReference type="STRING" id="1189612.A33Q_1659"/>
<evidence type="ECO:0000313" key="1">
    <source>
        <dbReference type="EMBL" id="EOZ97850.1"/>
    </source>
</evidence>
<dbReference type="EMBL" id="ALWO02000027">
    <property type="protein sequence ID" value="EOZ97850.1"/>
    <property type="molecule type" value="Genomic_DNA"/>
</dbReference>
<gene>
    <name evidence="1" type="ORF">A33Q_1659</name>
</gene>
<accession>S2DKU0</accession>
<comment type="caution">
    <text evidence="1">The sequence shown here is derived from an EMBL/GenBank/DDBJ whole genome shotgun (WGS) entry which is preliminary data.</text>
</comment>
<name>S2DKU0_INDAL</name>
<reference evidence="1 2" key="1">
    <citation type="journal article" date="2013" name="Genome Announc.">
        <title>Draft Genome Sequence of Indibacter alkaliphilus Strain LW1T, Isolated from Lonar Lake, a Haloalkaline Lake in the Buldana District of Maharashtra, India.</title>
        <authorList>
            <person name="Singh A."/>
            <person name="Kumar Jangir P."/>
            <person name="Sharma R."/>
            <person name="Singh A."/>
            <person name="Kumar Pinnaka A."/>
            <person name="Shivaji S."/>
        </authorList>
    </citation>
    <scope>NUCLEOTIDE SEQUENCE [LARGE SCALE GENOMIC DNA]</scope>
    <source>
        <strain evidence="2">CCUG 57479 / KCTC 22604 / LW1</strain>
    </source>
</reference>
<proteinExistence type="predicted"/>
<protein>
    <submittedName>
        <fullName evidence="1">Uncharacterized protein</fullName>
    </submittedName>
</protein>